<dbReference type="EMBL" id="JAPFFF010000003">
    <property type="protein sequence ID" value="KAK8893899.1"/>
    <property type="molecule type" value="Genomic_DNA"/>
</dbReference>
<evidence type="ECO:0000313" key="2">
    <source>
        <dbReference type="Proteomes" id="UP001470230"/>
    </source>
</evidence>
<dbReference type="Gene3D" id="3.30.40.10">
    <property type="entry name" value="Zinc/RING finger domain, C3HC4 (zinc finger)"/>
    <property type="match status" value="1"/>
</dbReference>
<dbReference type="SUPFAM" id="SSF57850">
    <property type="entry name" value="RING/U-box"/>
    <property type="match status" value="1"/>
</dbReference>
<organism evidence="1 2">
    <name type="scientific">Tritrichomonas musculus</name>
    <dbReference type="NCBI Taxonomy" id="1915356"/>
    <lineage>
        <taxon>Eukaryota</taxon>
        <taxon>Metamonada</taxon>
        <taxon>Parabasalia</taxon>
        <taxon>Tritrichomonadida</taxon>
        <taxon>Tritrichomonadidae</taxon>
        <taxon>Tritrichomonas</taxon>
    </lineage>
</organism>
<accession>A0ABR2KS40</accession>
<dbReference type="InterPro" id="IPR013083">
    <property type="entry name" value="Znf_RING/FYVE/PHD"/>
</dbReference>
<reference evidence="1 2" key="1">
    <citation type="submission" date="2024-04" db="EMBL/GenBank/DDBJ databases">
        <title>Tritrichomonas musculus Genome.</title>
        <authorList>
            <person name="Alves-Ferreira E."/>
            <person name="Grigg M."/>
            <person name="Lorenzi H."/>
            <person name="Galac M."/>
        </authorList>
    </citation>
    <scope>NUCLEOTIDE SEQUENCE [LARGE SCALE GENOMIC DNA]</scope>
    <source>
        <strain evidence="1 2">EAF2021</strain>
    </source>
</reference>
<evidence type="ECO:0008006" key="3">
    <source>
        <dbReference type="Google" id="ProtNLM"/>
    </source>
</evidence>
<keyword evidence="2" id="KW-1185">Reference proteome</keyword>
<comment type="caution">
    <text evidence="1">The sequence shown here is derived from an EMBL/GenBank/DDBJ whole genome shotgun (WGS) entry which is preliminary data.</text>
</comment>
<dbReference type="Proteomes" id="UP001470230">
    <property type="component" value="Unassembled WGS sequence"/>
</dbReference>
<proteinExistence type="predicted"/>
<name>A0ABR2KS40_9EUKA</name>
<gene>
    <name evidence="1" type="ORF">M9Y10_022328</name>
</gene>
<evidence type="ECO:0000313" key="1">
    <source>
        <dbReference type="EMBL" id="KAK8893899.1"/>
    </source>
</evidence>
<sequence length="144" mass="16237">MKQSPALKEASENLKKNYEKNQAECEQASISILAKIRERLEEIGQPTYKVPKNQEPIQNEKEPNSSSLQCQACLDQIYGGDVALRMPCCGSICHVTCMAKISNSHRTMMNHACPHCTTELTEEQEAMFIKMNQIIKTVNKGFDD</sequence>
<protein>
    <recommendedName>
        <fullName evidence="3">RING-type domain-containing protein</fullName>
    </recommendedName>
</protein>